<dbReference type="Proteomes" id="UP000034006">
    <property type="component" value="Unassembled WGS sequence"/>
</dbReference>
<dbReference type="EMBL" id="LCIH01000017">
    <property type="protein sequence ID" value="KKT51066.1"/>
    <property type="molecule type" value="Genomic_DNA"/>
</dbReference>
<reference evidence="2 3" key="1">
    <citation type="journal article" date="2015" name="Nature">
        <title>rRNA introns, odd ribosomes, and small enigmatic genomes across a large radiation of phyla.</title>
        <authorList>
            <person name="Brown C.T."/>
            <person name="Hug L.A."/>
            <person name="Thomas B.C."/>
            <person name="Sharon I."/>
            <person name="Castelle C.J."/>
            <person name="Singh A."/>
            <person name="Wilkins M.J."/>
            <person name="Williams K.H."/>
            <person name="Banfield J.F."/>
        </authorList>
    </citation>
    <scope>NUCLEOTIDE SEQUENCE [LARGE SCALE GENOMIC DNA]</scope>
</reference>
<gene>
    <name evidence="2" type="ORF">UW44_C0017G0016</name>
</gene>
<protein>
    <submittedName>
        <fullName evidence="2">Uncharacterized protein</fullName>
    </submittedName>
</protein>
<feature type="region of interest" description="Disordered" evidence="1">
    <location>
        <begin position="1"/>
        <end position="47"/>
    </location>
</feature>
<evidence type="ECO:0000313" key="3">
    <source>
        <dbReference type="Proteomes" id="UP000034006"/>
    </source>
</evidence>
<feature type="compositionally biased region" description="Polar residues" evidence="1">
    <location>
        <begin position="36"/>
        <end position="47"/>
    </location>
</feature>
<organism evidence="2 3">
    <name type="scientific">Candidatus Collierbacteria bacterium GW2011_GWB2_44_22</name>
    <dbReference type="NCBI Taxonomy" id="1618387"/>
    <lineage>
        <taxon>Bacteria</taxon>
        <taxon>Candidatus Collieribacteriota</taxon>
    </lineage>
</organism>
<feature type="compositionally biased region" description="Polar residues" evidence="1">
    <location>
        <begin position="1"/>
        <end position="17"/>
    </location>
</feature>
<name>A0A0G1HVC0_9BACT</name>
<dbReference type="AlphaFoldDB" id="A0A0G1HVC0"/>
<evidence type="ECO:0000313" key="2">
    <source>
        <dbReference type="EMBL" id="KKT51066.1"/>
    </source>
</evidence>
<comment type="caution">
    <text evidence="2">The sequence shown here is derived from an EMBL/GenBank/DDBJ whole genome shotgun (WGS) entry which is preliminary data.</text>
</comment>
<sequence>MKNPRTVQKTSQQTAETMSMRGLPETGTREYGFWRASNQNDFPKNIN</sequence>
<proteinExistence type="predicted"/>
<accession>A0A0G1HVC0</accession>
<evidence type="ECO:0000256" key="1">
    <source>
        <dbReference type="SAM" id="MobiDB-lite"/>
    </source>
</evidence>
<dbReference type="STRING" id="1618387.UW44_C0017G0016"/>